<sequence>MSHMPGSIGALWWSAGALAGLKGEQTREKKCCPEGDDGEWNLMN</sequence>
<feature type="region of interest" description="Disordered" evidence="1">
    <location>
        <begin position="23"/>
        <end position="44"/>
    </location>
</feature>
<organism evidence="2 3">
    <name type="scientific">Aeromonas schubertii</name>
    <dbReference type="NCBI Taxonomy" id="652"/>
    <lineage>
        <taxon>Bacteria</taxon>
        <taxon>Pseudomonadati</taxon>
        <taxon>Pseudomonadota</taxon>
        <taxon>Gammaproteobacteria</taxon>
        <taxon>Aeromonadales</taxon>
        <taxon>Aeromonadaceae</taxon>
        <taxon>Aeromonas</taxon>
    </lineage>
</organism>
<dbReference type="AlphaFoldDB" id="A0A0S2SEF4"/>
<feature type="compositionally biased region" description="Acidic residues" evidence="1">
    <location>
        <begin position="34"/>
        <end position="44"/>
    </location>
</feature>
<evidence type="ECO:0000313" key="2">
    <source>
        <dbReference type="EMBL" id="ALP40076.1"/>
    </source>
</evidence>
<dbReference type="KEGG" id="asr:WL1483_657"/>
<dbReference type="Proteomes" id="UP000058114">
    <property type="component" value="Chromosome"/>
</dbReference>
<evidence type="ECO:0000313" key="3">
    <source>
        <dbReference type="Proteomes" id="UP000058114"/>
    </source>
</evidence>
<name>A0A0S2SEF4_9GAMM</name>
<accession>A0A0S2SEF4</accession>
<gene>
    <name evidence="2" type="ORF">WL1483_657</name>
</gene>
<dbReference type="PATRIC" id="fig|652.5.peg.2366"/>
<proteinExistence type="predicted"/>
<evidence type="ECO:0000256" key="1">
    <source>
        <dbReference type="SAM" id="MobiDB-lite"/>
    </source>
</evidence>
<feature type="compositionally biased region" description="Basic and acidic residues" evidence="1">
    <location>
        <begin position="24"/>
        <end position="33"/>
    </location>
</feature>
<reference evidence="2 3" key="2">
    <citation type="journal article" date="2016" name="Genome Announc.">
        <title>Complete Genome Sequence of the Highly Virulent Aeromonas schubertii Strain WL1483, Isolated from Diseased Snakehead Fish (Channa argus) in China.</title>
        <authorList>
            <person name="Liu L."/>
            <person name="Li N."/>
            <person name="Zhang D."/>
            <person name="Fu X."/>
            <person name="Shi C."/>
            <person name="Lin Q."/>
            <person name="Hao G."/>
        </authorList>
    </citation>
    <scope>NUCLEOTIDE SEQUENCE [LARGE SCALE GENOMIC DNA]</scope>
    <source>
        <strain evidence="2 3">WL1483</strain>
    </source>
</reference>
<reference evidence="3" key="1">
    <citation type="submission" date="2015-10" db="EMBL/GenBank/DDBJ databases">
        <title>Complete Genome Sequence of Aeromonas schubertii strain WL1483.</title>
        <authorList>
            <person name="Liu L."/>
        </authorList>
    </citation>
    <scope>NUCLEOTIDE SEQUENCE [LARGE SCALE GENOMIC DNA]</scope>
    <source>
        <strain evidence="3">WL1483</strain>
    </source>
</reference>
<dbReference type="EMBL" id="CP013067">
    <property type="protein sequence ID" value="ALP40076.1"/>
    <property type="molecule type" value="Genomic_DNA"/>
</dbReference>
<protein>
    <submittedName>
        <fullName evidence="2">Uncharacterized protein</fullName>
    </submittedName>
</protein>